<protein>
    <submittedName>
        <fullName evidence="1">Uncharacterized protein</fullName>
    </submittedName>
</protein>
<dbReference type="AlphaFoldDB" id="H1W103"/>
<dbReference type="Proteomes" id="UP000007174">
    <property type="component" value="Unassembled WGS sequence"/>
</dbReference>
<organism evidence="1 2">
    <name type="scientific">Colletotrichum higginsianum (strain IMI 349063)</name>
    <name type="common">Crucifer anthracnose fungus</name>
    <dbReference type="NCBI Taxonomy" id="759273"/>
    <lineage>
        <taxon>Eukaryota</taxon>
        <taxon>Fungi</taxon>
        <taxon>Dikarya</taxon>
        <taxon>Ascomycota</taxon>
        <taxon>Pezizomycotina</taxon>
        <taxon>Sordariomycetes</taxon>
        <taxon>Hypocreomycetidae</taxon>
        <taxon>Glomerellales</taxon>
        <taxon>Glomerellaceae</taxon>
        <taxon>Colletotrichum</taxon>
        <taxon>Colletotrichum destructivum species complex</taxon>
    </lineage>
</organism>
<gene>
    <name evidence="1" type="ORF">CH063_03800</name>
</gene>
<dbReference type="EMBL" id="CACQ02008412">
    <property type="protein sequence ID" value="CCF46166.1"/>
    <property type="molecule type" value="Genomic_DNA"/>
</dbReference>
<accession>H1W103</accession>
<name>H1W103_COLHI</name>
<dbReference type="HOGENOM" id="CLU_2637947_0_0_1"/>
<reference evidence="2" key="1">
    <citation type="journal article" date="2012" name="Nat. Genet.">
        <title>Lifestyle transitions in plant pathogenic Colletotrichum fungi deciphered by genome and transcriptome analyses.</title>
        <authorList>
            <person name="O'Connell R.J."/>
            <person name="Thon M.R."/>
            <person name="Hacquard S."/>
            <person name="Amyotte S.G."/>
            <person name="Kleemann J."/>
            <person name="Torres M.F."/>
            <person name="Damm U."/>
            <person name="Buiate E.A."/>
            <person name="Epstein L."/>
            <person name="Alkan N."/>
            <person name="Altmueller J."/>
            <person name="Alvarado-Balderrama L."/>
            <person name="Bauser C.A."/>
            <person name="Becker C."/>
            <person name="Birren B.W."/>
            <person name="Chen Z."/>
            <person name="Choi J."/>
            <person name="Crouch J.A."/>
            <person name="Duvick J.P."/>
            <person name="Farman M.A."/>
            <person name="Gan P."/>
            <person name="Heiman D."/>
            <person name="Henrissat B."/>
            <person name="Howard R.J."/>
            <person name="Kabbage M."/>
            <person name="Koch C."/>
            <person name="Kracher B."/>
            <person name="Kubo Y."/>
            <person name="Law A.D."/>
            <person name="Lebrun M.-H."/>
            <person name="Lee Y.-H."/>
            <person name="Miyara I."/>
            <person name="Moore N."/>
            <person name="Neumann U."/>
            <person name="Nordstroem K."/>
            <person name="Panaccione D.G."/>
            <person name="Panstruga R."/>
            <person name="Place M."/>
            <person name="Proctor R.H."/>
            <person name="Prusky D."/>
            <person name="Rech G."/>
            <person name="Reinhardt R."/>
            <person name="Rollins J.A."/>
            <person name="Rounsley S."/>
            <person name="Schardl C.L."/>
            <person name="Schwartz D.C."/>
            <person name="Shenoy N."/>
            <person name="Shirasu K."/>
            <person name="Sikhakolli U.R."/>
            <person name="Stueber K."/>
            <person name="Sukno S.A."/>
            <person name="Sweigard J.A."/>
            <person name="Takano Y."/>
            <person name="Takahara H."/>
            <person name="Trail F."/>
            <person name="van der Does H.C."/>
            <person name="Voll L.M."/>
            <person name="Will I."/>
            <person name="Young S."/>
            <person name="Zeng Q."/>
            <person name="Zhang J."/>
            <person name="Zhou S."/>
            <person name="Dickman M.B."/>
            <person name="Schulze-Lefert P."/>
            <person name="Ver Loren van Themaat E."/>
            <person name="Ma L.-J."/>
            <person name="Vaillancourt L.J."/>
        </authorList>
    </citation>
    <scope>NUCLEOTIDE SEQUENCE [LARGE SCALE GENOMIC DNA]</scope>
    <source>
        <strain evidence="2">IMI 349063</strain>
    </source>
</reference>
<evidence type="ECO:0000313" key="1">
    <source>
        <dbReference type="EMBL" id="CCF46166.1"/>
    </source>
</evidence>
<proteinExistence type="predicted"/>
<sequence>MVPYATLACEATERSWLKCQVPRSVKNAVWMTGGHGTRIRGTELTAAACAHRKGGFAPPFPELGRMLIASQGGRSGA</sequence>
<dbReference type="VEuPathDB" id="FungiDB:CH63R_13601"/>
<evidence type="ECO:0000313" key="2">
    <source>
        <dbReference type="Proteomes" id="UP000007174"/>
    </source>
</evidence>